<evidence type="ECO:0008006" key="4">
    <source>
        <dbReference type="Google" id="ProtNLM"/>
    </source>
</evidence>
<reference evidence="2 3" key="1">
    <citation type="journal article" date="2019" name="Int. J. Syst. Evol. Microbiol.">
        <title>The Global Catalogue of Microorganisms (GCM) 10K type strain sequencing project: providing services to taxonomists for standard genome sequencing and annotation.</title>
        <authorList>
            <consortium name="The Broad Institute Genomics Platform"/>
            <consortium name="The Broad Institute Genome Sequencing Center for Infectious Disease"/>
            <person name="Wu L."/>
            <person name="Ma J."/>
        </authorList>
    </citation>
    <scope>NUCLEOTIDE SEQUENCE [LARGE SCALE GENOMIC DNA]</scope>
    <source>
        <strain evidence="2 3">JCM 14560</strain>
    </source>
</reference>
<feature type="region of interest" description="Disordered" evidence="1">
    <location>
        <begin position="1"/>
        <end position="70"/>
    </location>
</feature>
<feature type="compositionally biased region" description="Basic and acidic residues" evidence="1">
    <location>
        <begin position="8"/>
        <end position="17"/>
    </location>
</feature>
<organism evidence="2 3">
    <name type="scientific">Kitasatospora kazusensis</name>
    <dbReference type="NCBI Taxonomy" id="407974"/>
    <lineage>
        <taxon>Bacteria</taxon>
        <taxon>Bacillati</taxon>
        <taxon>Actinomycetota</taxon>
        <taxon>Actinomycetes</taxon>
        <taxon>Kitasatosporales</taxon>
        <taxon>Streptomycetaceae</taxon>
        <taxon>Kitasatospora</taxon>
    </lineage>
</organism>
<dbReference type="EMBL" id="BAAANT010000002">
    <property type="protein sequence ID" value="GAA2132128.1"/>
    <property type="molecule type" value="Genomic_DNA"/>
</dbReference>
<feature type="compositionally biased region" description="Basic and acidic residues" evidence="1">
    <location>
        <begin position="35"/>
        <end position="50"/>
    </location>
</feature>
<comment type="caution">
    <text evidence="2">The sequence shown here is derived from an EMBL/GenBank/DDBJ whole genome shotgun (WGS) entry which is preliminary data.</text>
</comment>
<evidence type="ECO:0000256" key="1">
    <source>
        <dbReference type="SAM" id="MobiDB-lite"/>
    </source>
</evidence>
<feature type="compositionally biased region" description="Low complexity" evidence="1">
    <location>
        <begin position="737"/>
        <end position="753"/>
    </location>
</feature>
<evidence type="ECO:0000313" key="3">
    <source>
        <dbReference type="Proteomes" id="UP001422759"/>
    </source>
</evidence>
<feature type="compositionally biased region" description="Pro residues" evidence="1">
    <location>
        <begin position="700"/>
        <end position="712"/>
    </location>
</feature>
<name>A0ABN2YU38_9ACTN</name>
<protein>
    <recommendedName>
        <fullName evidence="4">ATP-binding protein</fullName>
    </recommendedName>
</protein>
<sequence length="753" mass="76411">MAQPSGDFRQDGLRPRNGEMVAGELLLTVGGPDGSEARPCPDEWRPDPRRTGSRRTARTAPGLGPGGPAVGPLALGSAPADLPLLDREADVAQLLGLLAEGRSVRLVGQAGSGRSTLLAAAAEAAAELAPDGVVRLSGHRRTAQDLLQDLFAATHQAPGFRPDTRALPGLLAGLRSVVAIDDVEPAGAELEELLATAPDCVFLLSVATDAPQPAAGSRLTDHPVAGLSRPACLSLTARLAGRQLDPAERAWAVDLWFESEGLPLRFVQAAALLRQRDVAVDALVAAQEDRTSVFGLVKEIELPDDPAVLEGELRASVPLPSVAESAAPAVRLAEGLSESAQAVLRLALALGGECPTAPHLPALIDVGLGESALQELSDCGLAVSIGGHHRLTAGVRELLAPHWEPGEIAYGAAQHFSWWVGHGSVSVEQIAAEAEVVIGALIADRDAGRPQAVLRLARAAAPALALSLRWGAWERVLQLGLEAARSLGSSVDEAWFHHETGVLALCQRSSERATAELGAAVALRAALGEPRGSAGARRMLDLLRADARQLMPAPSEAPVPGRRPVMRAIAQVPFRFRTMPGAPGGRRRTAMAATAAVLALGVLGTAVGLSLAGPKPTGGSPSQPGGGGSDDGSLGGGAYLGTSPSARPSPSTSAAPAGSPTTPAASSASAGESAAHVSHKPAPSRSATTSDAPSDTPTQQAPPQPSTPPAPVPSTSRSSSAPPSSSSSPTSTPPTGTPTTTPSGSPSSASPPA</sequence>
<feature type="compositionally biased region" description="Low complexity" evidence="1">
    <location>
        <begin position="613"/>
        <end position="623"/>
    </location>
</feature>
<keyword evidence="3" id="KW-1185">Reference proteome</keyword>
<dbReference type="SUPFAM" id="SSF52540">
    <property type="entry name" value="P-loop containing nucleoside triphosphate hydrolases"/>
    <property type="match status" value="1"/>
</dbReference>
<evidence type="ECO:0000313" key="2">
    <source>
        <dbReference type="EMBL" id="GAA2132128.1"/>
    </source>
</evidence>
<proteinExistence type="predicted"/>
<dbReference type="RefSeq" id="WP_344460422.1">
    <property type="nucleotide sequence ID" value="NZ_BAAANT010000002.1"/>
</dbReference>
<feature type="compositionally biased region" description="Low complexity" evidence="1">
    <location>
        <begin position="713"/>
        <end position="730"/>
    </location>
</feature>
<feature type="region of interest" description="Disordered" evidence="1">
    <location>
        <begin position="613"/>
        <end position="753"/>
    </location>
</feature>
<feature type="compositionally biased region" description="Gly residues" evidence="1">
    <location>
        <begin position="624"/>
        <end position="639"/>
    </location>
</feature>
<dbReference type="InterPro" id="IPR027417">
    <property type="entry name" value="P-loop_NTPase"/>
</dbReference>
<feature type="compositionally biased region" description="Low complexity" evidence="1">
    <location>
        <begin position="641"/>
        <end position="675"/>
    </location>
</feature>
<gene>
    <name evidence="2" type="ORF">GCM10009760_06700</name>
</gene>
<dbReference type="Proteomes" id="UP001422759">
    <property type="component" value="Unassembled WGS sequence"/>
</dbReference>
<accession>A0ABN2YU38</accession>